<comment type="caution">
    <text evidence="2">The sequence shown here is derived from an EMBL/GenBank/DDBJ whole genome shotgun (WGS) entry which is preliminary data.</text>
</comment>
<organism evidence="2 3">
    <name type="scientific">Blastococcus deserti</name>
    <dbReference type="NCBI Taxonomy" id="2259033"/>
    <lineage>
        <taxon>Bacteria</taxon>
        <taxon>Bacillati</taxon>
        <taxon>Actinomycetota</taxon>
        <taxon>Actinomycetes</taxon>
        <taxon>Geodermatophilales</taxon>
        <taxon>Geodermatophilaceae</taxon>
        <taxon>Blastococcus</taxon>
    </lineage>
</organism>
<accession>A0ABW4XEW2</accession>
<proteinExistence type="predicted"/>
<dbReference type="RefSeq" id="WP_376879247.1">
    <property type="nucleotide sequence ID" value="NZ_JBHUHP010000023.1"/>
</dbReference>
<dbReference type="Proteomes" id="UP001597402">
    <property type="component" value="Unassembled WGS sequence"/>
</dbReference>
<sequence>MLFTGPAGCGKSHLVADGARRRVDRGRPTLLLLGQHLGAGNVWSQLLGQLDLALSGRDLLATLSVAARVRGEGRALLIVDAINEGAGADLWRDQLAGFLADFAAYPWVAVVLTVRDTYRREVLPTAELRVTEVIHRGLAGHEEEALHRYAAHYGLRLPDFPPMLPELTNPLLLRSLCRSVRARGHDAIPREAVSLSWVFDGLLTAANAAVSRRQRLDRDLSDQIVQRAVTALAEALLEADDEHLSYETARDLCQTIHPEVRASRSLLNAMVAEGLLLRERVSHGAQAEPTDRVRFTYQRMADHVRAEALLARHPDDVDLRAAVLDLCAGGVPWRRRGLLEALVLLTGERRDVELAVLLELDPSRDPGTDEQRLLSGLLADAFFATLVWRDPATLDDGALELLQGYLDARAIDGIQWLTLLLTVACVPGHPLNVHRLDKALRSMRLAERDLHWSRDVLFIADEDGNPVSRTIDWAWSCPSTVGADVVELTAALLSWLLTSPNRRLRDTATKALLHVTSGHPMVLTRLVRGLDGVDDPYVIERVIAVACGHAVRHAHDRLDTEARGGLLELGRAVFDVVFGSAVPTHLLTRHYARTAVEVIDATLRGTGESLDRDLTAARPPYSTPWPLVAPSHRALANAYERRPSRYLSAVSEFGMDFEEKTIRHLVDDFVLPDQGRLRAARRAGLTRRRNRTLEQLNPALRQHTDLARRVDAALDEADARRQIRGWQELIPLAPEELRPQLQDLERLGRQAAGARDKPVRPDADLVGRWIARRVLELGWNRQEFGRIDRNLAAVGSRRAAEVERYAEKYAWIALFEFAGHLADHCTVQQFWSDTPVAYDGPWQLGYVEDLDPTSTLRGDQPPDDSAAGRLRAQQLSTVRREAWWLAGDRHELHVGGVDEDWLRDTTDMPDPMSLASVTDGFGDAWTVLEFATTWRVPMQPGAPGSSWHQDRRQLPVHLKSMLVPASQVDLVLGWAARQRWDNVRQPESVHPHAPFLKGYPDIERWPRLLQQVFDEYGTPGGWTTLDVGGATVEVAPATVSCANRADNDFSNRDYGAVLLPALQLCTALRAGWCASPGADADRLRLGVYEAEHAWCADGQVVAFASDTPSFRGTAGIFVRQGALQAALAAMDAALVTTIYAEKIFWRGHDPSHDRGELHAVLAHTSMGPRVISVARVAQVWRDHERVEESIG</sequence>
<feature type="region of interest" description="Disordered" evidence="1">
    <location>
        <begin position="851"/>
        <end position="870"/>
    </location>
</feature>
<protein>
    <recommendedName>
        <fullName evidence="4">ATP-binding protein</fullName>
    </recommendedName>
</protein>
<dbReference type="EMBL" id="JBHUHP010000023">
    <property type="protein sequence ID" value="MFD2093549.1"/>
    <property type="molecule type" value="Genomic_DNA"/>
</dbReference>
<keyword evidence="3" id="KW-1185">Reference proteome</keyword>
<dbReference type="SUPFAM" id="SSF52540">
    <property type="entry name" value="P-loop containing nucleoside triphosphate hydrolases"/>
    <property type="match status" value="1"/>
</dbReference>
<evidence type="ECO:0000313" key="2">
    <source>
        <dbReference type="EMBL" id="MFD2093549.1"/>
    </source>
</evidence>
<evidence type="ECO:0000256" key="1">
    <source>
        <dbReference type="SAM" id="MobiDB-lite"/>
    </source>
</evidence>
<evidence type="ECO:0000313" key="3">
    <source>
        <dbReference type="Proteomes" id="UP001597402"/>
    </source>
</evidence>
<gene>
    <name evidence="2" type="ORF">ACFSHS_18470</name>
</gene>
<name>A0ABW4XEW2_9ACTN</name>
<dbReference type="InterPro" id="IPR027417">
    <property type="entry name" value="P-loop_NTPase"/>
</dbReference>
<reference evidence="3" key="1">
    <citation type="journal article" date="2019" name="Int. J. Syst. Evol. Microbiol.">
        <title>The Global Catalogue of Microorganisms (GCM) 10K type strain sequencing project: providing services to taxonomists for standard genome sequencing and annotation.</title>
        <authorList>
            <consortium name="The Broad Institute Genomics Platform"/>
            <consortium name="The Broad Institute Genome Sequencing Center for Infectious Disease"/>
            <person name="Wu L."/>
            <person name="Ma J."/>
        </authorList>
    </citation>
    <scope>NUCLEOTIDE SEQUENCE [LARGE SCALE GENOMIC DNA]</scope>
    <source>
        <strain evidence="3">JCM 3338</strain>
    </source>
</reference>
<evidence type="ECO:0008006" key="4">
    <source>
        <dbReference type="Google" id="ProtNLM"/>
    </source>
</evidence>